<evidence type="ECO:0000313" key="2">
    <source>
        <dbReference type="Proteomes" id="UP001276150"/>
    </source>
</evidence>
<dbReference type="EMBL" id="JAPMIV010000046">
    <property type="protein sequence ID" value="MDV6376105.1"/>
    <property type="molecule type" value="Genomic_DNA"/>
</dbReference>
<dbReference type="RefSeq" id="WP_317641458.1">
    <property type="nucleotide sequence ID" value="NZ_JAPMIV010000046.1"/>
</dbReference>
<organism evidence="1 2">
    <name type="scientific">Deinococcus arenicola</name>
    <dbReference type="NCBI Taxonomy" id="2994950"/>
    <lineage>
        <taxon>Bacteria</taxon>
        <taxon>Thermotogati</taxon>
        <taxon>Deinococcota</taxon>
        <taxon>Deinococci</taxon>
        <taxon>Deinococcales</taxon>
        <taxon>Deinococcaceae</taxon>
        <taxon>Deinococcus</taxon>
    </lineage>
</organism>
<proteinExistence type="predicted"/>
<sequence>MRGRAPYRLTHGSALSEGEAAHLITRAAQGEALTHAPVKHGHAWALAHLATLTPSERAQHAQRVRGAAAVLAGLSVPAALSA</sequence>
<keyword evidence="2" id="KW-1185">Reference proteome</keyword>
<reference evidence="1 2" key="1">
    <citation type="submission" date="2022-11" db="EMBL/GenBank/DDBJ databases">
        <title>Deinococcus ZS9-10, Low Temperature and Draught-tolerating, UV-resistant Bacteria from Continental Antarctica.</title>
        <authorList>
            <person name="Cheng L."/>
        </authorList>
    </citation>
    <scope>NUCLEOTIDE SEQUENCE [LARGE SCALE GENOMIC DNA]</scope>
    <source>
        <strain evidence="1 2">ZS9-10</strain>
    </source>
</reference>
<accession>A0ABU4DUI6</accession>
<comment type="caution">
    <text evidence="1">The sequence shown here is derived from an EMBL/GenBank/DDBJ whole genome shotgun (WGS) entry which is preliminary data.</text>
</comment>
<name>A0ABU4DUI6_9DEIO</name>
<evidence type="ECO:0000313" key="1">
    <source>
        <dbReference type="EMBL" id="MDV6376105.1"/>
    </source>
</evidence>
<dbReference type="Proteomes" id="UP001276150">
    <property type="component" value="Unassembled WGS sequence"/>
</dbReference>
<protein>
    <submittedName>
        <fullName evidence="1">Uncharacterized protein</fullName>
    </submittedName>
</protein>
<gene>
    <name evidence="1" type="ORF">ORD21_16010</name>
</gene>